<gene>
    <name evidence="1" type="ORF">ACFQZS_05770</name>
</gene>
<dbReference type="EMBL" id="JBHTHU010000005">
    <property type="protein sequence ID" value="MFD0749642.1"/>
    <property type="molecule type" value="Genomic_DNA"/>
</dbReference>
<dbReference type="Proteomes" id="UP001596958">
    <property type="component" value="Unassembled WGS sequence"/>
</dbReference>
<protein>
    <submittedName>
        <fullName evidence="1">Uncharacterized protein</fullName>
    </submittedName>
</protein>
<evidence type="ECO:0000313" key="2">
    <source>
        <dbReference type="Proteomes" id="UP001596958"/>
    </source>
</evidence>
<sequence>MSIKKFNQQKEGVRSVIRYVKAIEISLRKPQTILVGSSRVHDGINPAMPVLQQYTPVYNYGIDMLRINEAKKYLLHAIANTKVKRVIFGLDFFMFNALEKYNPAFDSTLVGRQINYMDIIRPSLPSKYVITDIINTVKISYTQPDRFEFRNNGYRPGNAVFYHLKDYKKLHYYTNRTFLSNTSSTPYYGRYKVDEQTFKCFEEYLDICRKNKIECILFITPAHALLDGEGLHLTGLWGNMEDFKRRITHIATLYNTSLWDFSGYNYVTTEKLATPMKHYWDSSHFKEPIGNLMISQMLDPQKKDPLYFGTLLSDSNVEEHLEQIRKDRIVYLQKNKEDVKWLNDLYKLIQDHKPIPKSETENIFF</sequence>
<accession>A0ABW2YTJ5</accession>
<evidence type="ECO:0000313" key="1">
    <source>
        <dbReference type="EMBL" id="MFD0749642.1"/>
    </source>
</evidence>
<reference evidence="2" key="1">
    <citation type="journal article" date="2019" name="Int. J. Syst. Evol. Microbiol.">
        <title>The Global Catalogue of Microorganisms (GCM) 10K type strain sequencing project: providing services to taxonomists for standard genome sequencing and annotation.</title>
        <authorList>
            <consortium name="The Broad Institute Genomics Platform"/>
            <consortium name="The Broad Institute Genome Sequencing Center for Infectious Disease"/>
            <person name="Wu L."/>
            <person name="Ma J."/>
        </authorList>
    </citation>
    <scope>NUCLEOTIDE SEQUENCE [LARGE SCALE GENOMIC DNA]</scope>
    <source>
        <strain evidence="2">CCUG 63418</strain>
    </source>
</reference>
<keyword evidence="2" id="KW-1185">Reference proteome</keyword>
<name>A0ABW2YTJ5_9SPHI</name>
<organism evidence="1 2">
    <name type="scientific">Mucilaginibacter calamicampi</name>
    <dbReference type="NCBI Taxonomy" id="1302352"/>
    <lineage>
        <taxon>Bacteria</taxon>
        <taxon>Pseudomonadati</taxon>
        <taxon>Bacteroidota</taxon>
        <taxon>Sphingobacteriia</taxon>
        <taxon>Sphingobacteriales</taxon>
        <taxon>Sphingobacteriaceae</taxon>
        <taxon>Mucilaginibacter</taxon>
    </lineage>
</organism>
<comment type="caution">
    <text evidence="1">The sequence shown here is derived from an EMBL/GenBank/DDBJ whole genome shotgun (WGS) entry which is preliminary data.</text>
</comment>
<proteinExistence type="predicted"/>